<evidence type="ECO:0000313" key="2">
    <source>
        <dbReference type="Proteomes" id="UP001162501"/>
    </source>
</evidence>
<organism evidence="1 2">
    <name type="scientific">Rangifer tarandus platyrhynchus</name>
    <name type="common">Svalbard reindeer</name>
    <dbReference type="NCBI Taxonomy" id="3082113"/>
    <lineage>
        <taxon>Eukaryota</taxon>
        <taxon>Metazoa</taxon>
        <taxon>Chordata</taxon>
        <taxon>Craniata</taxon>
        <taxon>Vertebrata</taxon>
        <taxon>Euteleostomi</taxon>
        <taxon>Mammalia</taxon>
        <taxon>Eutheria</taxon>
        <taxon>Laurasiatheria</taxon>
        <taxon>Artiodactyla</taxon>
        <taxon>Ruminantia</taxon>
        <taxon>Pecora</taxon>
        <taxon>Cervidae</taxon>
        <taxon>Odocoileinae</taxon>
        <taxon>Rangifer</taxon>
    </lineage>
</organism>
<dbReference type="Proteomes" id="UP001162501">
    <property type="component" value="Chromosome 20"/>
</dbReference>
<sequence length="171" mass="18357">MKVSLSAPSVGFQKRALCPVKTCADQSSITGVRHHLTTKQQKTTSVWCLLRPCICSLLGHREGPCPGIRGTLFLPALLRPPPPPPPPPSLLSPSLLQCLRSTFLDNYIFGNGHSACCGANRRVNGLFPSTTSNRAVPSCYSAEVQATKGQGPCQGNRLWCEALLAQLLHGQ</sequence>
<proteinExistence type="predicted"/>
<name>A0AC59YVZ0_RANTA</name>
<gene>
    <name evidence="1" type="ORF">MRATA1EN22A_LOCUS10895</name>
</gene>
<evidence type="ECO:0000313" key="1">
    <source>
        <dbReference type="EMBL" id="CAN0023222.1"/>
    </source>
</evidence>
<dbReference type="EMBL" id="OX596104">
    <property type="protein sequence ID" value="CAN0023222.1"/>
    <property type="molecule type" value="Genomic_DNA"/>
</dbReference>
<protein>
    <submittedName>
        <fullName evidence="1">Uncharacterized protein</fullName>
    </submittedName>
</protein>
<reference evidence="1" key="1">
    <citation type="submission" date="2023-05" db="EMBL/GenBank/DDBJ databases">
        <authorList>
            <consortium name="ELIXIR-Norway"/>
        </authorList>
    </citation>
    <scope>NUCLEOTIDE SEQUENCE</scope>
</reference>
<reference evidence="1" key="2">
    <citation type="submission" date="2025-03" db="EMBL/GenBank/DDBJ databases">
        <authorList>
            <consortium name="ELIXIR-Norway"/>
            <consortium name="Elixir Norway"/>
        </authorList>
    </citation>
    <scope>NUCLEOTIDE SEQUENCE</scope>
</reference>
<accession>A0AC59YVZ0</accession>